<gene>
    <name evidence="2" type="ORF">AWZ03_005144</name>
</gene>
<dbReference type="AlphaFoldDB" id="A0A484BHY5"/>
<keyword evidence="3" id="KW-1185">Reference proteome</keyword>
<name>A0A484BHY5_DRONA</name>
<protein>
    <submittedName>
        <fullName evidence="2">Uncharacterized protein</fullName>
    </submittedName>
</protein>
<dbReference type="PANTHER" id="PTHR39948:SF1">
    <property type="entry name" value="GEO11419P1"/>
    <property type="match status" value="1"/>
</dbReference>
<accession>A0A484BHY5</accession>
<reference evidence="2 3" key="1">
    <citation type="journal article" date="2019" name="J. Hered.">
        <title>An Improved Genome Assembly for Drosophila navojoa, the Basal Species in the mojavensis Cluster.</title>
        <authorList>
            <person name="Vanderlinde T."/>
            <person name="Dupim E.G."/>
            <person name="Nazario-Yepiz N.O."/>
            <person name="Carvalho A.B."/>
        </authorList>
    </citation>
    <scope>NUCLEOTIDE SEQUENCE [LARGE SCALE GENOMIC DNA]</scope>
    <source>
        <strain evidence="2">Navoj_Jal97</strain>
        <tissue evidence="2">Whole organism</tissue>
    </source>
</reference>
<evidence type="ECO:0000256" key="1">
    <source>
        <dbReference type="SAM" id="Phobius"/>
    </source>
</evidence>
<evidence type="ECO:0000313" key="3">
    <source>
        <dbReference type="Proteomes" id="UP000295192"/>
    </source>
</evidence>
<feature type="transmembrane region" description="Helical" evidence="1">
    <location>
        <begin position="71"/>
        <end position="91"/>
    </location>
</feature>
<keyword evidence="1" id="KW-1133">Transmembrane helix</keyword>
<proteinExistence type="predicted"/>
<dbReference type="EMBL" id="LSRL02000033">
    <property type="protein sequence ID" value="TDG48399.1"/>
    <property type="molecule type" value="Genomic_DNA"/>
</dbReference>
<organism evidence="2 3">
    <name type="scientific">Drosophila navojoa</name>
    <name type="common">Fruit fly</name>
    <dbReference type="NCBI Taxonomy" id="7232"/>
    <lineage>
        <taxon>Eukaryota</taxon>
        <taxon>Metazoa</taxon>
        <taxon>Ecdysozoa</taxon>
        <taxon>Arthropoda</taxon>
        <taxon>Hexapoda</taxon>
        <taxon>Insecta</taxon>
        <taxon>Pterygota</taxon>
        <taxon>Neoptera</taxon>
        <taxon>Endopterygota</taxon>
        <taxon>Diptera</taxon>
        <taxon>Brachycera</taxon>
        <taxon>Muscomorpha</taxon>
        <taxon>Ephydroidea</taxon>
        <taxon>Drosophilidae</taxon>
        <taxon>Drosophila</taxon>
    </lineage>
</organism>
<comment type="caution">
    <text evidence="2">The sequence shown here is derived from an EMBL/GenBank/DDBJ whole genome shotgun (WGS) entry which is preliminary data.</text>
</comment>
<sequence length="189" mass="20905">MTSAQIAVVGDCDCGASNGPKQQLQIGVDIRGIRPQQQQQQQQQQQLHTKCSGDWNKEKKLLHSQTPGNPANHFLITCCASFVLVAACISYHSHAAQPSHTRALSVSLALHKIFCTHFTMGNPVWFIFWLLVFWIIALAVACICSFCYIIVYSLVVCIPGLSGIAEILLQGLQFPHYCAKAMMECKPPF</sequence>
<keyword evidence="1" id="KW-0472">Membrane</keyword>
<evidence type="ECO:0000313" key="2">
    <source>
        <dbReference type="EMBL" id="TDG48399.1"/>
    </source>
</evidence>
<dbReference type="OrthoDB" id="8912589at2759"/>
<keyword evidence="1" id="KW-0812">Transmembrane</keyword>
<feature type="transmembrane region" description="Helical" evidence="1">
    <location>
        <begin position="126"/>
        <end position="151"/>
    </location>
</feature>
<dbReference type="PANTHER" id="PTHR39948">
    <property type="entry name" value="GEO11419P1"/>
    <property type="match status" value="1"/>
</dbReference>
<dbReference type="Proteomes" id="UP000295192">
    <property type="component" value="Unassembled WGS sequence"/>
</dbReference>